<evidence type="ECO:0000313" key="4">
    <source>
        <dbReference type="EMBL" id="MFC6771703.1"/>
    </source>
</evidence>
<dbReference type="Proteomes" id="UP001596274">
    <property type="component" value="Unassembled WGS sequence"/>
</dbReference>
<keyword evidence="2" id="KW-1133">Transmembrane helix</keyword>
<evidence type="ECO:0000256" key="2">
    <source>
        <dbReference type="SAM" id="Phobius"/>
    </source>
</evidence>
<keyword evidence="5" id="KW-1185">Reference proteome</keyword>
<feature type="transmembrane region" description="Helical" evidence="2">
    <location>
        <begin position="104"/>
        <end position="127"/>
    </location>
</feature>
<accession>A0ABD5T2J4</accession>
<feature type="compositionally biased region" description="Acidic residues" evidence="1">
    <location>
        <begin position="8"/>
        <end position="28"/>
    </location>
</feature>
<dbReference type="Pfam" id="PF23997">
    <property type="entry name" value="DUF7315"/>
    <property type="match status" value="1"/>
</dbReference>
<organism evidence="4 5">
    <name type="scientific">Halorubrum pallidum</name>
    <dbReference type="NCBI Taxonomy" id="1526114"/>
    <lineage>
        <taxon>Archaea</taxon>
        <taxon>Methanobacteriati</taxon>
        <taxon>Methanobacteriota</taxon>
        <taxon>Stenosarchaea group</taxon>
        <taxon>Halobacteria</taxon>
        <taxon>Halobacteriales</taxon>
        <taxon>Haloferacaceae</taxon>
        <taxon>Halorubrum</taxon>
    </lineage>
</organism>
<evidence type="ECO:0000313" key="5">
    <source>
        <dbReference type="Proteomes" id="UP001596274"/>
    </source>
</evidence>
<name>A0ABD5T2J4_9EURY</name>
<evidence type="ECO:0000256" key="1">
    <source>
        <dbReference type="SAM" id="MobiDB-lite"/>
    </source>
</evidence>
<reference evidence="4 5" key="1">
    <citation type="journal article" date="2019" name="Int. J. Syst. Evol. Microbiol.">
        <title>The Global Catalogue of Microorganisms (GCM) 10K type strain sequencing project: providing services to taxonomists for standard genome sequencing and annotation.</title>
        <authorList>
            <consortium name="The Broad Institute Genomics Platform"/>
            <consortium name="The Broad Institute Genome Sequencing Center for Infectious Disease"/>
            <person name="Wu L."/>
            <person name="Ma J."/>
        </authorList>
    </citation>
    <scope>NUCLEOTIDE SEQUENCE [LARGE SCALE GENOMIC DNA]</scope>
    <source>
        <strain evidence="4 5">PJ61</strain>
    </source>
</reference>
<dbReference type="InterPro" id="IPR055739">
    <property type="entry name" value="DUF7315"/>
</dbReference>
<comment type="caution">
    <text evidence="4">The sequence shown here is derived from an EMBL/GenBank/DDBJ whole genome shotgun (WGS) entry which is preliminary data.</text>
</comment>
<feature type="region of interest" description="Disordered" evidence="1">
    <location>
        <begin position="1"/>
        <end position="43"/>
    </location>
</feature>
<feature type="domain" description="DUF7315" evidence="3">
    <location>
        <begin position="44"/>
        <end position="144"/>
    </location>
</feature>
<protein>
    <recommendedName>
        <fullName evidence="3">DUF7315 domain-containing protein</fullName>
    </recommendedName>
</protein>
<keyword evidence="2" id="KW-0472">Membrane</keyword>
<dbReference type="EMBL" id="JBHSWT010000471">
    <property type="protein sequence ID" value="MFC6771703.1"/>
    <property type="molecule type" value="Genomic_DNA"/>
</dbReference>
<sequence length="145" mass="15036">MSSSPSAADDDPQAFDETGDPVAADDSDDPRNEPTGPREGPAGREVVVPFRLYKAVTVFSTLAAALAYIVGFTLIDAATLQLSVVRTVIIYLLDSAGVLPSDDVLVAVLAIAGIGFIVGGTAVYVLGTRFRGRGMGKSQDTSDES</sequence>
<keyword evidence="2" id="KW-0812">Transmembrane</keyword>
<evidence type="ECO:0000259" key="3">
    <source>
        <dbReference type="Pfam" id="PF23997"/>
    </source>
</evidence>
<proteinExistence type="predicted"/>
<dbReference type="AlphaFoldDB" id="A0ABD5T2J4"/>
<gene>
    <name evidence="4" type="ORF">ACFQDD_09270</name>
</gene>
<feature type="transmembrane region" description="Helical" evidence="2">
    <location>
        <begin position="52"/>
        <end position="75"/>
    </location>
</feature>